<accession>A0A085ZFF9</accession>
<dbReference type="STRING" id="362418.IW19_19835"/>
<dbReference type="Proteomes" id="UP000028715">
    <property type="component" value="Unassembled WGS sequence"/>
</dbReference>
<feature type="region of interest" description="Disordered" evidence="1">
    <location>
        <begin position="182"/>
        <end position="220"/>
    </location>
</feature>
<evidence type="ECO:0008006" key="4">
    <source>
        <dbReference type="Google" id="ProtNLM"/>
    </source>
</evidence>
<organism evidence="2 3">
    <name type="scientific">Flavobacterium reichenbachii</name>
    <dbReference type="NCBI Taxonomy" id="362418"/>
    <lineage>
        <taxon>Bacteria</taxon>
        <taxon>Pseudomonadati</taxon>
        <taxon>Bacteroidota</taxon>
        <taxon>Flavobacteriia</taxon>
        <taxon>Flavobacteriales</taxon>
        <taxon>Flavobacteriaceae</taxon>
        <taxon>Flavobacterium</taxon>
    </lineage>
</organism>
<dbReference type="PROSITE" id="PS51257">
    <property type="entry name" value="PROKAR_LIPOPROTEIN"/>
    <property type="match status" value="1"/>
</dbReference>
<dbReference type="OrthoDB" id="1366384at2"/>
<keyword evidence="3" id="KW-1185">Reference proteome</keyword>
<dbReference type="AlphaFoldDB" id="A0A085ZFF9"/>
<feature type="compositionally biased region" description="Polar residues" evidence="1">
    <location>
        <begin position="183"/>
        <end position="195"/>
    </location>
</feature>
<sequence length="220" mass="25073">MKKCTLILMFILTITACKKEKEESTTVATETNVDTLASKSDSLTLDDYYKLPNTEEKAKWLKQYGDKVKRKVLEEAVLRDHKVKGTLTDQKGKYVITWGNLKKIIKNHGYDAYLNIEHKDNKIDTLKMVSEYISKEGGPYYRFSTALIRSLAKEYGKNNDNAEFHFSFAMIDKSGEPVVAIQVNGNPNNTQSANETPYFDYSTDPSKKDQNPNPNINKPL</sequence>
<name>A0A085ZFF9_9FLAO</name>
<comment type="caution">
    <text evidence="2">The sequence shown here is derived from an EMBL/GenBank/DDBJ whole genome shotgun (WGS) entry which is preliminary data.</text>
</comment>
<feature type="compositionally biased region" description="Polar residues" evidence="1">
    <location>
        <begin position="211"/>
        <end position="220"/>
    </location>
</feature>
<proteinExistence type="predicted"/>
<protein>
    <recommendedName>
        <fullName evidence="4">Lipoprotein</fullName>
    </recommendedName>
</protein>
<dbReference type="RefSeq" id="WP_035688512.1">
    <property type="nucleotide sequence ID" value="NZ_JPRL01000002.1"/>
</dbReference>
<evidence type="ECO:0000313" key="3">
    <source>
        <dbReference type="Proteomes" id="UP000028715"/>
    </source>
</evidence>
<dbReference type="EMBL" id="JPRL01000002">
    <property type="protein sequence ID" value="KFF03173.1"/>
    <property type="molecule type" value="Genomic_DNA"/>
</dbReference>
<gene>
    <name evidence="2" type="ORF">IW19_19835</name>
</gene>
<evidence type="ECO:0000256" key="1">
    <source>
        <dbReference type="SAM" id="MobiDB-lite"/>
    </source>
</evidence>
<dbReference type="eggNOG" id="ENOG5030Z50">
    <property type="taxonomic scope" value="Bacteria"/>
</dbReference>
<evidence type="ECO:0000313" key="2">
    <source>
        <dbReference type="EMBL" id="KFF03173.1"/>
    </source>
</evidence>
<reference evidence="2 3" key="1">
    <citation type="submission" date="2014-07" db="EMBL/GenBank/DDBJ databases">
        <title>Genome of Flavobacterium reichenbachii LMG 25512.</title>
        <authorList>
            <person name="Stropko S.J."/>
            <person name="Pipes S.E."/>
            <person name="Newman J.D."/>
        </authorList>
    </citation>
    <scope>NUCLEOTIDE SEQUENCE [LARGE SCALE GENOMIC DNA]</scope>
    <source>
        <strain evidence="2 3">LMG 25512</strain>
    </source>
</reference>